<dbReference type="Ensembl" id="ENSCINT00000032798.1">
    <property type="protein sequence ID" value="ENSCINP00000036054.1"/>
    <property type="gene ID" value="ENSCING00000023460.1"/>
</dbReference>
<name>H2Y2B9_CIOIN</name>
<keyword evidence="2" id="KW-1185">Reference proteome</keyword>
<organism evidence="1 2">
    <name type="scientific">Ciona intestinalis</name>
    <name type="common">Transparent sea squirt</name>
    <name type="synonym">Ascidia intestinalis</name>
    <dbReference type="NCBI Taxonomy" id="7719"/>
    <lineage>
        <taxon>Eukaryota</taxon>
        <taxon>Metazoa</taxon>
        <taxon>Chordata</taxon>
        <taxon>Tunicata</taxon>
        <taxon>Ascidiacea</taxon>
        <taxon>Phlebobranchia</taxon>
        <taxon>Cionidae</taxon>
        <taxon>Ciona</taxon>
    </lineage>
</organism>
<dbReference type="HOGENOM" id="CLU_2249117_0_0_1"/>
<dbReference type="PANTHER" id="PTHR35378:SF1">
    <property type="entry name" value="C2H2-TYPE DOMAIN-CONTAINING PROTEIN"/>
    <property type="match status" value="1"/>
</dbReference>
<reference evidence="1" key="4">
    <citation type="submission" date="2025-09" db="UniProtKB">
        <authorList>
            <consortium name="Ensembl"/>
        </authorList>
    </citation>
    <scope>IDENTIFICATION</scope>
</reference>
<reference evidence="1" key="2">
    <citation type="journal article" date="2008" name="Genome Biol.">
        <title>Improved genome assembly and evidence-based global gene model set for the chordate Ciona intestinalis: new insight into intron and operon populations.</title>
        <authorList>
            <person name="Satou Y."/>
            <person name="Mineta K."/>
            <person name="Ogasawara M."/>
            <person name="Sasakura Y."/>
            <person name="Shoguchi E."/>
            <person name="Ueno K."/>
            <person name="Yamada L."/>
            <person name="Matsumoto J."/>
            <person name="Wasserscheid J."/>
            <person name="Dewar K."/>
            <person name="Wiley G.B."/>
            <person name="Macmil S.L."/>
            <person name="Roe B.A."/>
            <person name="Zeller R.W."/>
            <person name="Hastings K.E."/>
            <person name="Lemaire P."/>
            <person name="Lindquist E."/>
            <person name="Endo T."/>
            <person name="Hotta K."/>
            <person name="Inaba K."/>
        </authorList>
    </citation>
    <scope>NUCLEOTIDE SEQUENCE [LARGE SCALE GENOMIC DNA]</scope>
    <source>
        <strain evidence="1">wild type</strain>
    </source>
</reference>
<accession>H2Y2B9</accession>
<sequence>MRVEELPLMTVIKLNNSFYSYDNRRLYVFRVLELLNGVQKIPVFLTTYIDTNKFTSQNNGESIVVRNDVTFPQAMPKALPADKGQIKENKGVTLILHKNQLSAQ</sequence>
<evidence type="ECO:0000313" key="1">
    <source>
        <dbReference type="Ensembl" id="ENSCINP00000036054.1"/>
    </source>
</evidence>
<dbReference type="InParanoid" id="H2Y2B9"/>
<protein>
    <submittedName>
        <fullName evidence="1">Uncharacterized protein</fullName>
    </submittedName>
</protein>
<proteinExistence type="predicted"/>
<dbReference type="PANTHER" id="PTHR35378">
    <property type="entry name" value="UNNAMED PRODUCT"/>
    <property type="match status" value="1"/>
</dbReference>
<reference evidence="2" key="1">
    <citation type="journal article" date="2002" name="Science">
        <title>The draft genome of Ciona intestinalis: insights into chordate and vertebrate origins.</title>
        <authorList>
            <person name="Dehal P."/>
            <person name="Satou Y."/>
            <person name="Campbell R.K."/>
            <person name="Chapman J."/>
            <person name="Degnan B."/>
            <person name="De Tomaso A."/>
            <person name="Davidson B."/>
            <person name="Di Gregorio A."/>
            <person name="Gelpke M."/>
            <person name="Goodstein D.M."/>
            <person name="Harafuji N."/>
            <person name="Hastings K.E."/>
            <person name="Ho I."/>
            <person name="Hotta K."/>
            <person name="Huang W."/>
            <person name="Kawashima T."/>
            <person name="Lemaire P."/>
            <person name="Martinez D."/>
            <person name="Meinertzhagen I.A."/>
            <person name="Necula S."/>
            <person name="Nonaka M."/>
            <person name="Putnam N."/>
            <person name="Rash S."/>
            <person name="Saiga H."/>
            <person name="Satake M."/>
            <person name="Terry A."/>
            <person name="Yamada L."/>
            <person name="Wang H.G."/>
            <person name="Awazu S."/>
            <person name="Azumi K."/>
            <person name="Boore J."/>
            <person name="Branno M."/>
            <person name="Chin-Bow S."/>
            <person name="DeSantis R."/>
            <person name="Doyle S."/>
            <person name="Francino P."/>
            <person name="Keys D.N."/>
            <person name="Haga S."/>
            <person name="Hayashi H."/>
            <person name="Hino K."/>
            <person name="Imai K.S."/>
            <person name="Inaba K."/>
            <person name="Kano S."/>
            <person name="Kobayashi K."/>
            <person name="Kobayashi M."/>
            <person name="Lee B.I."/>
            <person name="Makabe K.W."/>
            <person name="Manohar C."/>
            <person name="Matassi G."/>
            <person name="Medina M."/>
            <person name="Mochizuki Y."/>
            <person name="Mount S."/>
            <person name="Morishita T."/>
            <person name="Miura S."/>
            <person name="Nakayama A."/>
            <person name="Nishizaka S."/>
            <person name="Nomoto H."/>
            <person name="Ohta F."/>
            <person name="Oishi K."/>
            <person name="Rigoutsos I."/>
            <person name="Sano M."/>
            <person name="Sasaki A."/>
            <person name="Sasakura Y."/>
            <person name="Shoguchi E."/>
            <person name="Shin-i T."/>
            <person name="Spagnuolo A."/>
            <person name="Stainier D."/>
            <person name="Suzuki M.M."/>
            <person name="Tassy O."/>
            <person name="Takatori N."/>
            <person name="Tokuoka M."/>
            <person name="Yagi K."/>
            <person name="Yoshizaki F."/>
            <person name="Wada S."/>
            <person name="Zhang C."/>
            <person name="Hyatt P.D."/>
            <person name="Larimer F."/>
            <person name="Detter C."/>
            <person name="Doggett N."/>
            <person name="Glavina T."/>
            <person name="Hawkins T."/>
            <person name="Richardson P."/>
            <person name="Lucas S."/>
            <person name="Kohara Y."/>
            <person name="Levine M."/>
            <person name="Satoh N."/>
            <person name="Rokhsar D.S."/>
        </authorList>
    </citation>
    <scope>NUCLEOTIDE SEQUENCE [LARGE SCALE GENOMIC DNA]</scope>
</reference>
<evidence type="ECO:0000313" key="2">
    <source>
        <dbReference type="Proteomes" id="UP000008144"/>
    </source>
</evidence>
<dbReference type="EMBL" id="EAAA01001511">
    <property type="status" value="NOT_ANNOTATED_CDS"/>
    <property type="molecule type" value="Genomic_DNA"/>
</dbReference>
<dbReference type="AlphaFoldDB" id="H2Y2B9"/>
<reference evidence="1" key="3">
    <citation type="submission" date="2025-08" db="UniProtKB">
        <authorList>
            <consortium name="Ensembl"/>
        </authorList>
    </citation>
    <scope>IDENTIFICATION</scope>
</reference>
<dbReference type="Proteomes" id="UP000008144">
    <property type="component" value="Chromosome 2"/>
</dbReference>